<evidence type="ECO:0000256" key="1">
    <source>
        <dbReference type="ARBA" id="ARBA00022679"/>
    </source>
</evidence>
<protein>
    <recommendedName>
        <fullName evidence="4">Cardiolipin synthase</fullName>
    </recommendedName>
</protein>
<comment type="caution">
    <text evidence="2">The sequence shown here is derived from an EMBL/GenBank/DDBJ whole genome shotgun (WGS) entry which is preliminary data.</text>
</comment>
<proteinExistence type="predicted"/>
<evidence type="ECO:0008006" key="4">
    <source>
        <dbReference type="Google" id="ProtNLM"/>
    </source>
</evidence>
<dbReference type="EMBL" id="JACDTQ010001659">
    <property type="protein sequence ID" value="KAF5921450.1"/>
    <property type="molecule type" value="Genomic_DNA"/>
</dbReference>
<feature type="non-terminal residue" evidence="2">
    <location>
        <position position="1"/>
    </location>
</feature>
<dbReference type="Proteomes" id="UP000551758">
    <property type="component" value="Unassembled WGS sequence"/>
</dbReference>
<organism evidence="2 3">
    <name type="scientific">Diceros bicornis minor</name>
    <name type="common">South-central black rhinoceros</name>
    <dbReference type="NCBI Taxonomy" id="77932"/>
    <lineage>
        <taxon>Eukaryota</taxon>
        <taxon>Metazoa</taxon>
        <taxon>Chordata</taxon>
        <taxon>Craniata</taxon>
        <taxon>Vertebrata</taxon>
        <taxon>Euteleostomi</taxon>
        <taxon>Mammalia</taxon>
        <taxon>Eutheria</taxon>
        <taxon>Laurasiatheria</taxon>
        <taxon>Perissodactyla</taxon>
        <taxon>Rhinocerotidae</taxon>
        <taxon>Diceros</taxon>
    </lineage>
</organism>
<keyword evidence="3" id="KW-1185">Reference proteome</keyword>
<dbReference type="PANTHER" id="PTHR14269:SF60">
    <property type="entry name" value="CARDIOLIPIN SYNTHASE (CMP-FORMING)"/>
    <property type="match status" value="1"/>
</dbReference>
<dbReference type="AlphaFoldDB" id="A0A7J7F062"/>
<keyword evidence="1" id="KW-0808">Transferase</keyword>
<dbReference type="PANTHER" id="PTHR14269">
    <property type="entry name" value="CDP-DIACYLGLYCEROL--GLYCEROL-3-PHOSPHATE 3-PHOSPHATIDYLTRANSFERASE-RELATED"/>
    <property type="match status" value="1"/>
</dbReference>
<evidence type="ECO:0000313" key="3">
    <source>
        <dbReference type="Proteomes" id="UP000551758"/>
    </source>
</evidence>
<dbReference type="GO" id="GO:0043337">
    <property type="term" value="F:cardiolipin synthase (CMP-forming)"/>
    <property type="evidence" value="ECO:0007669"/>
    <property type="project" value="TreeGrafter"/>
</dbReference>
<evidence type="ECO:0000313" key="2">
    <source>
        <dbReference type="EMBL" id="KAF5921450.1"/>
    </source>
</evidence>
<name>A0A7J7F062_DICBM</name>
<dbReference type="GO" id="GO:0005739">
    <property type="term" value="C:mitochondrion"/>
    <property type="evidence" value="ECO:0007669"/>
    <property type="project" value="TreeGrafter"/>
</dbReference>
<gene>
    <name evidence="2" type="ORF">HPG69_012499</name>
</gene>
<dbReference type="GO" id="GO:0032049">
    <property type="term" value="P:cardiolipin biosynthetic process"/>
    <property type="evidence" value="ECO:0007669"/>
    <property type="project" value="TreeGrafter"/>
</dbReference>
<accession>A0A7J7F062</accession>
<sequence length="140" mass="15617">MRQHMRIGLAPVLGYLIIEEDFHIAPQVFALAGLTDLSDGFIAQNWANRKSVLGNLTPVPLTYMISSRDVMLIAAGFYVRYRTPPTLQTLSKCSNPCSATARLKPTLISKTLWTFTAFTTAAPAYSYYHYGRKTVRVIKG</sequence>
<reference evidence="2 3" key="1">
    <citation type="journal article" date="2020" name="Mol. Biol. Evol.">
        <title>Interspecific Gene Flow and the Evolution of Specialization in Black and White Rhinoceros.</title>
        <authorList>
            <person name="Moodley Y."/>
            <person name="Westbury M.V."/>
            <person name="Russo I.M."/>
            <person name="Gopalakrishnan S."/>
            <person name="Rakotoarivelo A."/>
            <person name="Olsen R.A."/>
            <person name="Prost S."/>
            <person name="Tunstall T."/>
            <person name="Ryder O.A."/>
            <person name="Dalen L."/>
            <person name="Bruford M.W."/>
        </authorList>
    </citation>
    <scope>NUCLEOTIDE SEQUENCE [LARGE SCALE GENOMIC DNA]</scope>
    <source>
        <strain evidence="2">SBR-YM</strain>
        <tissue evidence="2">Skin</tissue>
    </source>
</reference>
<dbReference type="InterPro" id="IPR050324">
    <property type="entry name" value="CDP-alcohol_PTase-I"/>
</dbReference>